<organism evidence="7 8">
    <name type="scientific">Nitrospirillum viridazoti CBAmc</name>
    <dbReference type="NCBI Taxonomy" id="1441467"/>
    <lineage>
        <taxon>Bacteria</taxon>
        <taxon>Pseudomonadati</taxon>
        <taxon>Pseudomonadota</taxon>
        <taxon>Alphaproteobacteria</taxon>
        <taxon>Rhodospirillales</taxon>
        <taxon>Azospirillaceae</taxon>
        <taxon>Nitrospirillum</taxon>
        <taxon>Nitrospirillum viridazoti</taxon>
    </lineage>
</organism>
<dbReference type="SMART" id="SM00226">
    <property type="entry name" value="LMWPc"/>
    <property type="match status" value="1"/>
</dbReference>
<dbReference type="KEGG" id="nao:Y958_12505"/>
<dbReference type="InterPro" id="IPR023485">
    <property type="entry name" value="Ptyr_pPase"/>
</dbReference>
<keyword evidence="3" id="KW-0378">Hydrolase</keyword>
<sequence>MSWHSRNKGKALENNRKISILFVCTGNICRSPTAEGVMRRRLAMDGLADDVTVASAGTHGYHVGEAPDIRAVEAARHRGVDLSALRARRVDADDFERYDMVLAMDRDHLDFLRRLAPPKHRDRVQLFLDYAPDHKGHDVPDPYYGSEDQFDTVLDMIEAAADGLLDEVHRRLGRKAG</sequence>
<gene>
    <name evidence="7" type="ORF">Y958_12505</name>
</gene>
<evidence type="ECO:0000313" key="7">
    <source>
        <dbReference type="EMBL" id="ASG21540.1"/>
    </source>
</evidence>
<evidence type="ECO:0000256" key="2">
    <source>
        <dbReference type="ARBA" id="ARBA00013064"/>
    </source>
</evidence>
<evidence type="ECO:0000256" key="5">
    <source>
        <dbReference type="PIRSR" id="PIRSR617867-1"/>
    </source>
</evidence>
<dbReference type="EMBL" id="CP022110">
    <property type="protein sequence ID" value="ASG21540.1"/>
    <property type="molecule type" value="Genomic_DNA"/>
</dbReference>
<feature type="active site" description="Proton donor" evidence="5">
    <location>
        <position position="141"/>
    </location>
</feature>
<dbReference type="InterPro" id="IPR017867">
    <property type="entry name" value="Tyr_phospatase_low_mol_wt"/>
</dbReference>
<keyword evidence="4" id="KW-0904">Protein phosphatase</keyword>
<dbReference type="SUPFAM" id="SSF52788">
    <property type="entry name" value="Phosphotyrosine protein phosphatases I"/>
    <property type="match status" value="1"/>
</dbReference>
<dbReference type="Pfam" id="PF01451">
    <property type="entry name" value="LMWPc"/>
    <property type="match status" value="1"/>
</dbReference>
<name>A0A248JSP3_9PROT</name>
<feature type="active site" description="Nucleophile" evidence="5">
    <location>
        <position position="24"/>
    </location>
</feature>
<dbReference type="PRINTS" id="PR00719">
    <property type="entry name" value="LMWPTPASE"/>
</dbReference>
<evidence type="ECO:0000256" key="4">
    <source>
        <dbReference type="ARBA" id="ARBA00022912"/>
    </source>
</evidence>
<comment type="similarity">
    <text evidence="1">Belongs to the low molecular weight phosphotyrosine protein phosphatase family.</text>
</comment>
<evidence type="ECO:0000256" key="1">
    <source>
        <dbReference type="ARBA" id="ARBA00011063"/>
    </source>
</evidence>
<dbReference type="PANTHER" id="PTHR11717:SF7">
    <property type="entry name" value="LOW MOLECULAR WEIGHT PHOSPHOTYROSINE PROTEIN PHOSPHATASE"/>
    <property type="match status" value="1"/>
</dbReference>
<feature type="domain" description="Phosphotyrosine protein phosphatase I" evidence="6">
    <location>
        <begin position="18"/>
        <end position="167"/>
    </location>
</feature>
<dbReference type="PANTHER" id="PTHR11717">
    <property type="entry name" value="LOW MOLECULAR WEIGHT PROTEIN TYROSINE PHOSPHATASE"/>
    <property type="match status" value="1"/>
</dbReference>
<dbReference type="FunFam" id="3.40.50.2300:FF:000113">
    <property type="entry name" value="Low molecular weight protein-tyrosine-phosphatase"/>
    <property type="match status" value="1"/>
</dbReference>
<proteinExistence type="inferred from homology"/>
<dbReference type="Gene3D" id="3.40.50.2300">
    <property type="match status" value="1"/>
</dbReference>
<keyword evidence="8" id="KW-1185">Reference proteome</keyword>
<evidence type="ECO:0000259" key="6">
    <source>
        <dbReference type="SMART" id="SM00226"/>
    </source>
</evidence>
<dbReference type="InterPro" id="IPR036196">
    <property type="entry name" value="Ptyr_pPase_sf"/>
</dbReference>
<evidence type="ECO:0000313" key="8">
    <source>
        <dbReference type="Proteomes" id="UP000197153"/>
    </source>
</evidence>
<dbReference type="CDD" id="cd16343">
    <property type="entry name" value="LMWPTP"/>
    <property type="match status" value="1"/>
</dbReference>
<dbReference type="InterPro" id="IPR050438">
    <property type="entry name" value="LMW_PTPase"/>
</dbReference>
<dbReference type="Proteomes" id="UP000197153">
    <property type="component" value="Chromosome 1"/>
</dbReference>
<dbReference type="AlphaFoldDB" id="A0A248JSP3"/>
<protein>
    <recommendedName>
        <fullName evidence="2">protein-tyrosine-phosphatase</fullName>
        <ecNumber evidence="2">3.1.3.48</ecNumber>
    </recommendedName>
</protein>
<accession>A0A248JSP3</accession>
<feature type="active site" evidence="5">
    <location>
        <position position="30"/>
    </location>
</feature>
<dbReference type="GO" id="GO:0004725">
    <property type="term" value="F:protein tyrosine phosphatase activity"/>
    <property type="evidence" value="ECO:0007669"/>
    <property type="project" value="UniProtKB-EC"/>
</dbReference>
<evidence type="ECO:0000256" key="3">
    <source>
        <dbReference type="ARBA" id="ARBA00022801"/>
    </source>
</evidence>
<reference evidence="7 8" key="1">
    <citation type="submission" date="2017-06" db="EMBL/GenBank/DDBJ databases">
        <title>Complete genome sequence of Nitrospirillum amazonense strain CBAmC, an endophytic nitrogen-fixing and plant growth-promoting bacterium, isolated from sugarcane.</title>
        <authorList>
            <person name="Schwab S."/>
            <person name="dos Santos Teixeira K.R."/>
            <person name="Simoes Araujo J.L."/>
            <person name="Soares Vidal M."/>
            <person name="Borges de Freitas H.R."/>
            <person name="Rivello Crivelaro A.L."/>
            <person name="Bueno de Camargo Nunes A."/>
            <person name="dos Santos C.M."/>
            <person name="Palmeira da Silva Rosa D."/>
            <person name="da Silva Padilha D."/>
            <person name="da Silva E."/>
            <person name="Araujo Terra L."/>
            <person name="Soares Mendes V."/>
            <person name="Farinelli L."/>
            <person name="Magalhaes Cruz L."/>
            <person name="Baldani J.I."/>
        </authorList>
    </citation>
    <scope>NUCLEOTIDE SEQUENCE [LARGE SCALE GENOMIC DNA]</scope>
    <source>
        <strain evidence="7 8">CBAmC</strain>
    </source>
</reference>
<dbReference type="EC" id="3.1.3.48" evidence="2"/>